<sequence length="613" mass="68466">MTTPNDTHLVPLLDKPLPADLDVTGIAREWFSRFAPLVQSGDAAPQIVDLLVDDSFWRDVLAMSWDFRTFRGPTSIKTFLDHRLDVAKLSNLKLEKSSLVQFPPAIGWIQGIFTFEVGDYGLGSGVFRLILTPDGRWKAYTVYTSLTGLKHYPEKAGKLRNQLPNHGKWLEQRQREVEFVDAEPYVVVVGGGHSGLMTAARLKHLDVPTLVLERHDRIGDGWRERYDALCLHDTVWHNEFPYIPYPPSWPVYTPAPKFADWLEFYAQALELNVWTSALVEKVGKDERGRWIVTVRRGGPNGTVRILHPTHVIVAAGYFGKPHVPHFEGKENFKGEVFHTAEFISAKKNVGKKVVIIGCGVSAHDVAADHVENGVGEVTMYQRRPTYVITQKVSTPLFTGPYHEGGPPAAIPDLAGNSLPRLVIRTLLQGLTRYAENLDKGLLDGLAAKGFRYGRGDNDAGFYWMSLVRGGGYYIDVGASQMIVDGKIKMKSDSELDRFTESGLLFKDGSHLEADVIVLATGYGDVREKVCDLFEPEIAAKIKPVWGLDDECEMNSVWRDCGVENLWITLGNISVARSQSIPLALQIKAIKEGIFKGERYSRDCSPPEPVRSRI</sequence>
<organism evidence="2 3">
    <name type="scientific">Thelephora terrestris</name>
    <dbReference type="NCBI Taxonomy" id="56493"/>
    <lineage>
        <taxon>Eukaryota</taxon>
        <taxon>Fungi</taxon>
        <taxon>Dikarya</taxon>
        <taxon>Basidiomycota</taxon>
        <taxon>Agaricomycotina</taxon>
        <taxon>Agaricomycetes</taxon>
        <taxon>Thelephorales</taxon>
        <taxon>Thelephoraceae</taxon>
        <taxon>Thelephora</taxon>
    </lineage>
</organism>
<reference evidence="2" key="1">
    <citation type="journal article" date="2020" name="Nat. Commun.">
        <title>Large-scale genome sequencing of mycorrhizal fungi provides insights into the early evolution of symbiotic traits.</title>
        <authorList>
            <person name="Miyauchi S."/>
            <person name="Kiss E."/>
            <person name="Kuo A."/>
            <person name="Drula E."/>
            <person name="Kohler A."/>
            <person name="Sanchez-Garcia M."/>
            <person name="Morin E."/>
            <person name="Andreopoulos B."/>
            <person name="Barry K.W."/>
            <person name="Bonito G."/>
            <person name="Buee M."/>
            <person name="Carver A."/>
            <person name="Chen C."/>
            <person name="Cichocki N."/>
            <person name="Clum A."/>
            <person name="Culley D."/>
            <person name="Crous P.W."/>
            <person name="Fauchery L."/>
            <person name="Girlanda M."/>
            <person name="Hayes R.D."/>
            <person name="Keri Z."/>
            <person name="LaButti K."/>
            <person name="Lipzen A."/>
            <person name="Lombard V."/>
            <person name="Magnuson J."/>
            <person name="Maillard F."/>
            <person name="Murat C."/>
            <person name="Nolan M."/>
            <person name="Ohm R.A."/>
            <person name="Pangilinan J."/>
            <person name="Pereira M.F."/>
            <person name="Perotto S."/>
            <person name="Peter M."/>
            <person name="Pfister S."/>
            <person name="Riley R."/>
            <person name="Sitrit Y."/>
            <person name="Stielow J.B."/>
            <person name="Szollosi G."/>
            <person name="Zifcakova L."/>
            <person name="Stursova M."/>
            <person name="Spatafora J.W."/>
            <person name="Tedersoo L."/>
            <person name="Vaario L.M."/>
            <person name="Yamada A."/>
            <person name="Yan M."/>
            <person name="Wang P."/>
            <person name="Xu J."/>
            <person name="Bruns T."/>
            <person name="Baldrian P."/>
            <person name="Vilgalys R."/>
            <person name="Dunand C."/>
            <person name="Henrissat B."/>
            <person name="Grigoriev I.V."/>
            <person name="Hibbett D."/>
            <person name="Nagy L.G."/>
            <person name="Martin F.M."/>
        </authorList>
    </citation>
    <scope>NUCLEOTIDE SEQUENCE</scope>
    <source>
        <strain evidence="2">UH-Tt-Lm1</strain>
    </source>
</reference>
<evidence type="ECO:0000256" key="1">
    <source>
        <dbReference type="ARBA" id="ARBA00023002"/>
    </source>
</evidence>
<dbReference type="AlphaFoldDB" id="A0A9P6L2M8"/>
<dbReference type="OrthoDB" id="74360at2759"/>
<dbReference type="GO" id="GO:0004497">
    <property type="term" value="F:monooxygenase activity"/>
    <property type="evidence" value="ECO:0007669"/>
    <property type="project" value="TreeGrafter"/>
</dbReference>
<dbReference type="Pfam" id="PF13738">
    <property type="entry name" value="Pyr_redox_3"/>
    <property type="match status" value="1"/>
</dbReference>
<dbReference type="PANTHER" id="PTHR43539">
    <property type="entry name" value="FLAVIN-BINDING MONOOXYGENASE-LIKE PROTEIN (AFU_ORTHOLOGUE AFUA_4G09220)"/>
    <property type="match status" value="1"/>
</dbReference>
<evidence type="ECO:0000313" key="2">
    <source>
        <dbReference type="EMBL" id="KAF9780086.1"/>
    </source>
</evidence>
<dbReference type="InterPro" id="IPR050982">
    <property type="entry name" value="Auxin_biosynth/cation_transpt"/>
</dbReference>
<dbReference type="PANTHER" id="PTHR43539:SF68">
    <property type="entry name" value="FLAVIN-BINDING MONOOXYGENASE-LIKE PROTEIN (AFU_ORTHOLOGUE AFUA_4G09220)"/>
    <property type="match status" value="1"/>
</dbReference>
<reference evidence="2" key="2">
    <citation type="submission" date="2020-11" db="EMBL/GenBank/DDBJ databases">
        <authorList>
            <consortium name="DOE Joint Genome Institute"/>
            <person name="Kuo A."/>
            <person name="Miyauchi S."/>
            <person name="Kiss E."/>
            <person name="Drula E."/>
            <person name="Kohler A."/>
            <person name="Sanchez-Garcia M."/>
            <person name="Andreopoulos B."/>
            <person name="Barry K.W."/>
            <person name="Bonito G."/>
            <person name="Buee M."/>
            <person name="Carver A."/>
            <person name="Chen C."/>
            <person name="Cichocki N."/>
            <person name="Clum A."/>
            <person name="Culley D."/>
            <person name="Crous P.W."/>
            <person name="Fauchery L."/>
            <person name="Girlanda M."/>
            <person name="Hayes R."/>
            <person name="Keri Z."/>
            <person name="Labutti K."/>
            <person name="Lipzen A."/>
            <person name="Lombard V."/>
            <person name="Magnuson J."/>
            <person name="Maillard F."/>
            <person name="Morin E."/>
            <person name="Murat C."/>
            <person name="Nolan M."/>
            <person name="Ohm R."/>
            <person name="Pangilinan J."/>
            <person name="Pereira M."/>
            <person name="Perotto S."/>
            <person name="Peter M."/>
            <person name="Riley R."/>
            <person name="Sitrit Y."/>
            <person name="Stielow B."/>
            <person name="Szollosi G."/>
            <person name="Zifcakova L."/>
            <person name="Stursova M."/>
            <person name="Spatafora J.W."/>
            <person name="Tedersoo L."/>
            <person name="Vaario L.-M."/>
            <person name="Yamada A."/>
            <person name="Yan M."/>
            <person name="Wang P."/>
            <person name="Xu J."/>
            <person name="Bruns T."/>
            <person name="Baldrian P."/>
            <person name="Vilgalys R."/>
            <person name="Henrissat B."/>
            <person name="Grigoriev I.V."/>
            <person name="Hibbett D."/>
            <person name="Nagy L.G."/>
            <person name="Martin F.M."/>
        </authorList>
    </citation>
    <scope>NUCLEOTIDE SEQUENCE</scope>
    <source>
        <strain evidence="2">UH-Tt-Lm1</strain>
    </source>
</reference>
<dbReference type="EMBL" id="WIUZ02000017">
    <property type="protein sequence ID" value="KAF9780086.1"/>
    <property type="molecule type" value="Genomic_DNA"/>
</dbReference>
<comment type="caution">
    <text evidence="2">The sequence shown here is derived from an EMBL/GenBank/DDBJ whole genome shotgun (WGS) entry which is preliminary data.</text>
</comment>
<dbReference type="InterPro" id="IPR036188">
    <property type="entry name" value="FAD/NAD-bd_sf"/>
</dbReference>
<dbReference type="Gene3D" id="3.50.50.60">
    <property type="entry name" value="FAD/NAD(P)-binding domain"/>
    <property type="match status" value="1"/>
</dbReference>
<evidence type="ECO:0000313" key="3">
    <source>
        <dbReference type="Proteomes" id="UP000736335"/>
    </source>
</evidence>
<keyword evidence="3" id="KW-1185">Reference proteome</keyword>
<keyword evidence="1" id="KW-0560">Oxidoreductase</keyword>
<dbReference type="GO" id="GO:0050660">
    <property type="term" value="F:flavin adenine dinucleotide binding"/>
    <property type="evidence" value="ECO:0007669"/>
    <property type="project" value="TreeGrafter"/>
</dbReference>
<protein>
    <submittedName>
        <fullName evidence="2">FAD/NAD(P)-binding domain-containing protein</fullName>
    </submittedName>
</protein>
<gene>
    <name evidence="2" type="ORF">BJ322DRAFT_309854</name>
</gene>
<dbReference type="Proteomes" id="UP000736335">
    <property type="component" value="Unassembled WGS sequence"/>
</dbReference>
<name>A0A9P6L2M8_9AGAM</name>
<dbReference type="SUPFAM" id="SSF51905">
    <property type="entry name" value="FAD/NAD(P)-binding domain"/>
    <property type="match status" value="2"/>
</dbReference>
<proteinExistence type="predicted"/>
<accession>A0A9P6L2M8</accession>